<feature type="transmembrane region" description="Helical" evidence="1">
    <location>
        <begin position="12"/>
        <end position="31"/>
    </location>
</feature>
<feature type="transmembrane region" description="Helical" evidence="1">
    <location>
        <begin position="72"/>
        <end position="91"/>
    </location>
</feature>
<feature type="transmembrane region" description="Helical" evidence="1">
    <location>
        <begin position="160"/>
        <end position="181"/>
    </location>
</feature>
<name>A0ABS3YE08_9BACT</name>
<dbReference type="InterPro" id="IPR036927">
    <property type="entry name" value="Cyt_c_oxase-like_su1_sf"/>
</dbReference>
<feature type="transmembrane region" description="Helical" evidence="1">
    <location>
        <begin position="201"/>
        <end position="229"/>
    </location>
</feature>
<feature type="transmembrane region" description="Helical" evidence="1">
    <location>
        <begin position="46"/>
        <end position="65"/>
    </location>
</feature>
<feature type="transmembrane region" description="Helical" evidence="1">
    <location>
        <begin position="118"/>
        <end position="139"/>
    </location>
</feature>
<keyword evidence="1" id="KW-0472">Membrane</keyword>
<comment type="caution">
    <text evidence="2">The sequence shown here is derived from an EMBL/GenBank/DDBJ whole genome shotgun (WGS) entry which is preliminary data.</text>
</comment>
<evidence type="ECO:0008006" key="4">
    <source>
        <dbReference type="Google" id="ProtNLM"/>
    </source>
</evidence>
<accession>A0ABS3YE08</accession>
<dbReference type="RefSeq" id="WP_209145890.1">
    <property type="nucleotide sequence ID" value="NZ_JAGHKP010000002.1"/>
</dbReference>
<protein>
    <recommendedName>
        <fullName evidence="4">Integral membrane protein</fullName>
    </recommendedName>
</protein>
<reference evidence="3" key="1">
    <citation type="submission" date="2021-03" db="EMBL/GenBank/DDBJ databases">
        <title>Assistant Professor.</title>
        <authorList>
            <person name="Huq M.A."/>
        </authorList>
    </citation>
    <scope>NUCLEOTIDE SEQUENCE [LARGE SCALE GENOMIC DNA]</scope>
    <source>
        <strain evidence="3">MAH-28</strain>
    </source>
</reference>
<keyword evidence="1" id="KW-1133">Transmembrane helix</keyword>
<dbReference type="EMBL" id="JAGHKP010000002">
    <property type="protein sequence ID" value="MBO9152912.1"/>
    <property type="molecule type" value="Genomic_DNA"/>
</dbReference>
<evidence type="ECO:0000313" key="3">
    <source>
        <dbReference type="Proteomes" id="UP000679126"/>
    </source>
</evidence>
<dbReference type="Proteomes" id="UP000679126">
    <property type="component" value="Unassembled WGS sequence"/>
</dbReference>
<sequence length="237" mass="26428">MKWLSRPDIQMYITAVLVFFGGMLIVSHSVIDIHMHDTHGPFADKSYLWACLMIAAEALIYTFTLRFSQFRWLQVLHVASLLLFLLAYVTVESPPMPRRYFDYHDRPLIFSGRVFDPVTFFTTMLLVIGQAGFVINIIAGFIRGPKTSQAPGQPQPALQLYIIALLALAAGVACYFAPVLLPADLPVFPDIHEGFMFGMLVPVLSLWLAVIAFLVGQLAFIVNVIAGFCRGKKTTLS</sequence>
<dbReference type="Gene3D" id="1.20.210.10">
    <property type="entry name" value="Cytochrome c oxidase-like, subunit I domain"/>
    <property type="match status" value="1"/>
</dbReference>
<evidence type="ECO:0000313" key="2">
    <source>
        <dbReference type="EMBL" id="MBO9152912.1"/>
    </source>
</evidence>
<gene>
    <name evidence="2" type="ORF">J7I43_11860</name>
</gene>
<evidence type="ECO:0000256" key="1">
    <source>
        <dbReference type="SAM" id="Phobius"/>
    </source>
</evidence>
<keyword evidence="3" id="KW-1185">Reference proteome</keyword>
<organism evidence="2 3">
    <name type="scientific">Chitinophaga chungangae</name>
    <dbReference type="NCBI Taxonomy" id="2821488"/>
    <lineage>
        <taxon>Bacteria</taxon>
        <taxon>Pseudomonadati</taxon>
        <taxon>Bacteroidota</taxon>
        <taxon>Chitinophagia</taxon>
        <taxon>Chitinophagales</taxon>
        <taxon>Chitinophagaceae</taxon>
        <taxon>Chitinophaga</taxon>
    </lineage>
</organism>
<keyword evidence="1" id="KW-0812">Transmembrane</keyword>
<proteinExistence type="predicted"/>